<dbReference type="InterPro" id="IPR027417">
    <property type="entry name" value="P-loop_NTPase"/>
</dbReference>
<evidence type="ECO:0000256" key="4">
    <source>
        <dbReference type="ARBA" id="ARBA00023175"/>
    </source>
</evidence>
<evidence type="ECO:0000313" key="10">
    <source>
        <dbReference type="Proteomes" id="UP001434883"/>
    </source>
</evidence>
<comment type="caution">
    <text evidence="6">Lacks conserved residue(s) required for the propagation of feature annotation.</text>
</comment>
<accession>A0ABV0QXX7</accession>
<feature type="domain" description="Myosin motor" evidence="8">
    <location>
        <begin position="148"/>
        <end position="263"/>
    </location>
</feature>
<dbReference type="Gene3D" id="3.40.850.10">
    <property type="entry name" value="Kinesin motor domain"/>
    <property type="match status" value="2"/>
</dbReference>
<dbReference type="SMART" id="SM00242">
    <property type="entry name" value="MYSc"/>
    <property type="match status" value="1"/>
</dbReference>
<dbReference type="SUPFAM" id="SSF52540">
    <property type="entry name" value="P-loop containing nucleoside triphosphate hydrolases"/>
    <property type="match status" value="1"/>
</dbReference>
<reference evidence="9 10" key="1">
    <citation type="submission" date="2021-06" db="EMBL/GenBank/DDBJ databases">
        <authorList>
            <person name="Palmer J.M."/>
        </authorList>
    </citation>
    <scope>NUCLEOTIDE SEQUENCE [LARGE SCALE GENOMIC DNA]</scope>
    <source>
        <strain evidence="9 10">XC_2019</strain>
        <tissue evidence="9">Muscle</tissue>
    </source>
</reference>
<keyword evidence="4" id="KW-0505">Motor protein</keyword>
<keyword evidence="3 6" id="KW-0518">Myosin</keyword>
<evidence type="ECO:0000256" key="1">
    <source>
        <dbReference type="ARBA" id="ARBA00022741"/>
    </source>
</evidence>
<sequence>AQYENPPHIYALADNMYRNMMIDSENQCVIIRWAELQHLSSLFQQNGFEQFCINFVNEKLQQIFIELTLKAEQEGIKWTPIEYFNNKVVCDVIESKLVSYDVSGFCERNRDVLFNDIIELMQSSELALFPENLEVEKRGRPTTASSKIKTLMKCTPHYIRCIKPNETKRPRDWEENRVRHQVEYLGLRENIRVRRAGYAYRRVFNKYAILTRETWPGWRGDQRQGVLHLLHSVNMDQDQFQLGKAKVFIKAPESLRSRNSEGVAQTHRCPQIRQDEGGRNSINRNFVGDYIGTDNHPEIRQFVGRRERIDFADVVVKFDRRFKDDFFIIHEEEYDSVLQSIFKTEFLSLLVKRYQEKTDKKLSLKFNNLSVKKGRHLFSSSGSRQIQFQVGQGDEVVLKPSGKILQVSIGPGLPKNSRPTRKDNRKSRYMGNQAPPIYQNNTGTSRGHPAFLRGSTLRKQASMEQPTLPRLQNQHRPGNQLPQDQDMGFMSVPDQGAAGYSCDLDKFFLCCLFESHQLMAKLFNIRPFVLKCGEMRPDTGLQYCDDALEQNRPQCVLSYRVLHGYVYEPEELAELHSLCGCKVLFAVKCKAIIPTHPCRVRLLSLSCFCRSVWLVVRPVAGQRGDVPWKLCGEDLDLLLGAQMTLPYRSVNPRCPLLGSVASTEPERYHLEATGSLTQMEEFLQSCRQTLQVPVPSYVRSSSDWGYSSRLAIADLSCCFYLLNYIYSNPIELS</sequence>
<feature type="region of interest" description="Disordered" evidence="7">
    <location>
        <begin position="408"/>
        <end position="448"/>
    </location>
</feature>
<dbReference type="InterPro" id="IPR001609">
    <property type="entry name" value="Myosin_head_motor_dom-like"/>
</dbReference>
<comment type="similarity">
    <text evidence="6">Belongs to the TRAFAC class myosin-kinesin ATPase superfamily. Myosin family.</text>
</comment>
<evidence type="ECO:0000256" key="2">
    <source>
        <dbReference type="ARBA" id="ARBA00022840"/>
    </source>
</evidence>
<gene>
    <name evidence="9" type="ORF">XENOCAPTIV_001859</name>
</gene>
<proteinExistence type="inferred from homology"/>
<dbReference type="PANTHER" id="PTHR13140">
    <property type="entry name" value="MYOSIN"/>
    <property type="match status" value="1"/>
</dbReference>
<dbReference type="EMBL" id="JAHRIN010026390">
    <property type="protein sequence ID" value="MEQ2200703.1"/>
    <property type="molecule type" value="Genomic_DNA"/>
</dbReference>
<dbReference type="Gene3D" id="1.20.58.530">
    <property type="match status" value="2"/>
</dbReference>
<comment type="caution">
    <text evidence="9">The sequence shown here is derived from an EMBL/GenBank/DDBJ whole genome shotgun (WGS) entry which is preliminary data.</text>
</comment>
<keyword evidence="1" id="KW-0547">Nucleotide-binding</keyword>
<evidence type="ECO:0000256" key="5">
    <source>
        <dbReference type="ARBA" id="ARBA00023203"/>
    </source>
</evidence>
<keyword evidence="2" id="KW-0067">ATP-binding</keyword>
<evidence type="ECO:0000313" key="9">
    <source>
        <dbReference type="EMBL" id="MEQ2200703.1"/>
    </source>
</evidence>
<dbReference type="PROSITE" id="PS51456">
    <property type="entry name" value="MYOSIN_MOTOR"/>
    <property type="match status" value="2"/>
</dbReference>
<feature type="non-terminal residue" evidence="9">
    <location>
        <position position="1"/>
    </location>
</feature>
<name>A0ABV0QXX7_9TELE</name>
<dbReference type="Pfam" id="PF00063">
    <property type="entry name" value="Myosin_head"/>
    <property type="match status" value="2"/>
</dbReference>
<evidence type="ECO:0000256" key="6">
    <source>
        <dbReference type="PROSITE-ProRule" id="PRU00782"/>
    </source>
</evidence>
<dbReference type="InterPro" id="IPR036961">
    <property type="entry name" value="Kinesin_motor_dom_sf"/>
</dbReference>
<dbReference type="Gene3D" id="1.20.5.4820">
    <property type="match status" value="1"/>
</dbReference>
<evidence type="ECO:0000259" key="8">
    <source>
        <dbReference type="PROSITE" id="PS51456"/>
    </source>
</evidence>
<evidence type="ECO:0000256" key="3">
    <source>
        <dbReference type="ARBA" id="ARBA00023123"/>
    </source>
</evidence>
<dbReference type="InterPro" id="IPR010926">
    <property type="entry name" value="Myosin_TH1"/>
</dbReference>
<dbReference type="PANTHER" id="PTHR13140:SF865">
    <property type="entry name" value="MYOSIN IEB"/>
    <property type="match status" value="1"/>
</dbReference>
<keyword evidence="10" id="KW-1185">Reference proteome</keyword>
<feature type="domain" description="Myosin motor" evidence="8">
    <location>
        <begin position="1"/>
        <end position="96"/>
    </location>
</feature>
<organism evidence="9 10">
    <name type="scientific">Xenoophorus captivus</name>
    <dbReference type="NCBI Taxonomy" id="1517983"/>
    <lineage>
        <taxon>Eukaryota</taxon>
        <taxon>Metazoa</taxon>
        <taxon>Chordata</taxon>
        <taxon>Craniata</taxon>
        <taxon>Vertebrata</taxon>
        <taxon>Euteleostomi</taxon>
        <taxon>Actinopterygii</taxon>
        <taxon>Neopterygii</taxon>
        <taxon>Teleostei</taxon>
        <taxon>Neoteleostei</taxon>
        <taxon>Acanthomorphata</taxon>
        <taxon>Ovalentaria</taxon>
        <taxon>Atherinomorphae</taxon>
        <taxon>Cyprinodontiformes</taxon>
        <taxon>Goodeidae</taxon>
        <taxon>Xenoophorus</taxon>
    </lineage>
</organism>
<protein>
    <recommendedName>
        <fullName evidence="8">Myosin motor domain-containing protein</fullName>
    </recommendedName>
</protein>
<evidence type="ECO:0000256" key="7">
    <source>
        <dbReference type="SAM" id="MobiDB-lite"/>
    </source>
</evidence>
<dbReference type="Pfam" id="PF06017">
    <property type="entry name" value="Myosin_TH1"/>
    <property type="match status" value="1"/>
</dbReference>
<dbReference type="Proteomes" id="UP001434883">
    <property type="component" value="Unassembled WGS sequence"/>
</dbReference>
<keyword evidence="5 6" id="KW-0009">Actin-binding</keyword>